<reference evidence="1 2" key="1">
    <citation type="submission" date="2018-06" db="EMBL/GenBank/DDBJ databases">
        <title>Comparative genomics reveals the genomic features of Rhizophagus irregularis, R. cerebriforme, R. diaphanum and Gigaspora rosea, and their symbiotic lifestyle signature.</title>
        <authorList>
            <person name="Morin E."/>
            <person name="San Clemente H."/>
            <person name="Chen E.C.H."/>
            <person name="De La Providencia I."/>
            <person name="Hainaut M."/>
            <person name="Kuo A."/>
            <person name="Kohler A."/>
            <person name="Murat C."/>
            <person name="Tang N."/>
            <person name="Roy S."/>
            <person name="Loubradou J."/>
            <person name="Henrissat B."/>
            <person name="Grigoriev I.V."/>
            <person name="Corradi N."/>
            <person name="Roux C."/>
            <person name="Martin F.M."/>
        </authorList>
    </citation>
    <scope>NUCLEOTIDE SEQUENCE [LARGE SCALE GENOMIC DNA]</scope>
    <source>
        <strain evidence="1 2">DAOM 194757</strain>
    </source>
</reference>
<dbReference type="Gene3D" id="1.25.40.10">
    <property type="entry name" value="Tetratricopeptide repeat domain"/>
    <property type="match status" value="1"/>
</dbReference>
<evidence type="ECO:0000313" key="1">
    <source>
        <dbReference type="EMBL" id="RIB10128.1"/>
    </source>
</evidence>
<dbReference type="InterPro" id="IPR011990">
    <property type="entry name" value="TPR-like_helical_dom_sf"/>
</dbReference>
<evidence type="ECO:0000313" key="2">
    <source>
        <dbReference type="Proteomes" id="UP000266673"/>
    </source>
</evidence>
<comment type="caution">
    <text evidence="1">The sequence shown here is derived from an EMBL/GenBank/DDBJ whole genome shotgun (WGS) entry which is preliminary data.</text>
</comment>
<dbReference type="AlphaFoldDB" id="A0A397ULK3"/>
<dbReference type="Gene3D" id="2.60.120.920">
    <property type="match status" value="1"/>
</dbReference>
<dbReference type="STRING" id="44941.A0A397ULK3"/>
<dbReference type="SUPFAM" id="SSF49899">
    <property type="entry name" value="Concanavalin A-like lectins/glucanases"/>
    <property type="match status" value="1"/>
</dbReference>
<keyword evidence="2" id="KW-1185">Reference proteome</keyword>
<proteinExistence type="predicted"/>
<dbReference type="InterPro" id="IPR043136">
    <property type="entry name" value="B30.2/SPRY_sf"/>
</dbReference>
<name>A0A397ULK3_9GLOM</name>
<dbReference type="SUPFAM" id="SSF48452">
    <property type="entry name" value="TPR-like"/>
    <property type="match status" value="1"/>
</dbReference>
<dbReference type="OrthoDB" id="25503at2759"/>
<organism evidence="1 2">
    <name type="scientific">Gigaspora rosea</name>
    <dbReference type="NCBI Taxonomy" id="44941"/>
    <lineage>
        <taxon>Eukaryota</taxon>
        <taxon>Fungi</taxon>
        <taxon>Fungi incertae sedis</taxon>
        <taxon>Mucoromycota</taxon>
        <taxon>Glomeromycotina</taxon>
        <taxon>Glomeromycetes</taxon>
        <taxon>Diversisporales</taxon>
        <taxon>Gigasporaceae</taxon>
        <taxon>Gigaspora</taxon>
    </lineage>
</organism>
<dbReference type="InterPro" id="IPR013320">
    <property type="entry name" value="ConA-like_dom_sf"/>
</dbReference>
<protein>
    <submittedName>
        <fullName evidence="1">Uncharacterized protein</fullName>
    </submittedName>
</protein>
<dbReference type="Proteomes" id="UP000266673">
    <property type="component" value="Unassembled WGS sequence"/>
</dbReference>
<dbReference type="EMBL" id="QKWP01001287">
    <property type="protein sequence ID" value="RIB10128.1"/>
    <property type="molecule type" value="Genomic_DNA"/>
</dbReference>
<gene>
    <name evidence="1" type="ORF">C2G38_2146215</name>
</gene>
<sequence length="143" mass="16599">MLKKKIVFYTKNGVNLGIACYLPNGLEENLYPCVGFRSQGGSIEVNFGNRKFEYSVMNNKDICDKEYEGILYKFIIGEYDKALEDLTKLLKNDPKNENALRYRGEINYLMKKYNESTDDLNNLLEIKPKYTWASEARKLVVEA</sequence>
<accession>A0A397ULK3</accession>